<gene>
    <name evidence="5" type="ORF">ACFQKB_04380</name>
</gene>
<dbReference type="SMART" id="SM00418">
    <property type="entry name" value="HTH_ARSR"/>
    <property type="match status" value="1"/>
</dbReference>
<evidence type="ECO:0000256" key="3">
    <source>
        <dbReference type="ARBA" id="ARBA00023163"/>
    </source>
</evidence>
<dbReference type="RefSeq" id="WP_378063054.1">
    <property type="nucleotide sequence ID" value="NZ_JBHSXS010000002.1"/>
</dbReference>
<dbReference type="Proteomes" id="UP001596380">
    <property type="component" value="Unassembled WGS sequence"/>
</dbReference>
<keyword evidence="6" id="KW-1185">Reference proteome</keyword>
<dbReference type="EMBL" id="JBHSXS010000002">
    <property type="protein sequence ID" value="MFC6878996.1"/>
    <property type="molecule type" value="Genomic_DNA"/>
</dbReference>
<dbReference type="InterPro" id="IPR036390">
    <property type="entry name" value="WH_DNA-bd_sf"/>
</dbReference>
<proteinExistence type="predicted"/>
<keyword evidence="1" id="KW-0805">Transcription regulation</keyword>
<dbReference type="InterPro" id="IPR001845">
    <property type="entry name" value="HTH_ArsR_DNA-bd_dom"/>
</dbReference>
<organism evidence="5 6">
    <name type="scientific">Actinomadura yumaensis</name>
    <dbReference type="NCBI Taxonomy" id="111807"/>
    <lineage>
        <taxon>Bacteria</taxon>
        <taxon>Bacillati</taxon>
        <taxon>Actinomycetota</taxon>
        <taxon>Actinomycetes</taxon>
        <taxon>Streptosporangiales</taxon>
        <taxon>Thermomonosporaceae</taxon>
        <taxon>Actinomadura</taxon>
    </lineage>
</organism>
<dbReference type="PANTHER" id="PTHR43132">
    <property type="entry name" value="ARSENICAL RESISTANCE OPERON REPRESSOR ARSR-RELATED"/>
    <property type="match status" value="1"/>
</dbReference>
<evidence type="ECO:0000256" key="1">
    <source>
        <dbReference type="ARBA" id="ARBA00023015"/>
    </source>
</evidence>
<keyword evidence="3" id="KW-0804">Transcription</keyword>
<dbReference type="InterPro" id="IPR051011">
    <property type="entry name" value="Metal_resp_trans_reg"/>
</dbReference>
<name>A0ABW2CDS3_9ACTN</name>
<evidence type="ECO:0000313" key="6">
    <source>
        <dbReference type="Proteomes" id="UP001596380"/>
    </source>
</evidence>
<dbReference type="PROSITE" id="PS50987">
    <property type="entry name" value="HTH_ARSR_2"/>
    <property type="match status" value="1"/>
</dbReference>
<dbReference type="PANTHER" id="PTHR43132:SF6">
    <property type="entry name" value="HTH-TYPE TRANSCRIPTIONAL REPRESSOR CZRA"/>
    <property type="match status" value="1"/>
</dbReference>
<accession>A0ABW2CDS3</accession>
<reference evidence="6" key="1">
    <citation type="journal article" date="2019" name="Int. J. Syst. Evol. Microbiol.">
        <title>The Global Catalogue of Microorganisms (GCM) 10K type strain sequencing project: providing services to taxonomists for standard genome sequencing and annotation.</title>
        <authorList>
            <consortium name="The Broad Institute Genomics Platform"/>
            <consortium name="The Broad Institute Genome Sequencing Center for Infectious Disease"/>
            <person name="Wu L."/>
            <person name="Ma J."/>
        </authorList>
    </citation>
    <scope>NUCLEOTIDE SEQUENCE [LARGE SCALE GENOMIC DNA]</scope>
    <source>
        <strain evidence="6">JCM 3369</strain>
    </source>
</reference>
<evidence type="ECO:0000313" key="5">
    <source>
        <dbReference type="EMBL" id="MFC6878996.1"/>
    </source>
</evidence>
<evidence type="ECO:0000256" key="2">
    <source>
        <dbReference type="ARBA" id="ARBA00023125"/>
    </source>
</evidence>
<dbReference type="SUPFAM" id="SSF46785">
    <property type="entry name" value="Winged helix' DNA-binding domain"/>
    <property type="match status" value="1"/>
</dbReference>
<protein>
    <submittedName>
        <fullName evidence="5">ArsR family transcriptional regulator</fullName>
    </submittedName>
</protein>
<dbReference type="Gene3D" id="1.10.10.10">
    <property type="entry name" value="Winged helix-like DNA-binding domain superfamily/Winged helix DNA-binding domain"/>
    <property type="match status" value="1"/>
</dbReference>
<sequence>MIELRLEIEDLADTRFAVSAFNEAVLSLRVWLLPGYYALQLPWLHHARESLGGLDIAPLLALVGPNRAVPDFLTPRPDEPVAGFDAELDRVRRVPPAKVAADIAAVHEGRPVPAVLADGLRRPARLRDRLAELLHAYWTATLEPHWPRMRGVLEADLLYRAQRLARGGARLLFADLHPGITWRDGVLRLELSYPHRELRIPITGRGLCLMPAVFVKTPGMPLDPGEPPTVSYPARGVATVWESAPPAGPGVLADLVGRRKAAILACLERPASTTDLARRLGVTPGAVSQHLAVLRGAGLVGRARAGRSVLYARTPLGDRLATGSPVRIP</sequence>
<feature type="domain" description="HTH arsR-type" evidence="4">
    <location>
        <begin position="237"/>
        <end position="329"/>
    </location>
</feature>
<dbReference type="CDD" id="cd00090">
    <property type="entry name" value="HTH_ARSR"/>
    <property type="match status" value="1"/>
</dbReference>
<dbReference type="Pfam" id="PF01022">
    <property type="entry name" value="HTH_5"/>
    <property type="match status" value="1"/>
</dbReference>
<comment type="caution">
    <text evidence="5">The sequence shown here is derived from an EMBL/GenBank/DDBJ whole genome shotgun (WGS) entry which is preliminary data.</text>
</comment>
<dbReference type="InterPro" id="IPR011991">
    <property type="entry name" value="ArsR-like_HTH"/>
</dbReference>
<evidence type="ECO:0000259" key="4">
    <source>
        <dbReference type="PROSITE" id="PS50987"/>
    </source>
</evidence>
<keyword evidence="2" id="KW-0238">DNA-binding</keyword>
<dbReference type="InterPro" id="IPR036388">
    <property type="entry name" value="WH-like_DNA-bd_sf"/>
</dbReference>